<evidence type="ECO:0000256" key="1">
    <source>
        <dbReference type="SAM" id="MobiDB-lite"/>
    </source>
</evidence>
<comment type="caution">
    <text evidence="2">The sequence shown here is derived from an EMBL/GenBank/DDBJ whole genome shotgun (WGS) entry which is preliminary data.</text>
</comment>
<gene>
    <name evidence="2" type="ORF">PGT21_021306</name>
</gene>
<organism evidence="2 3">
    <name type="scientific">Puccinia graminis f. sp. tritici</name>
    <dbReference type="NCBI Taxonomy" id="56615"/>
    <lineage>
        <taxon>Eukaryota</taxon>
        <taxon>Fungi</taxon>
        <taxon>Dikarya</taxon>
        <taxon>Basidiomycota</taxon>
        <taxon>Pucciniomycotina</taxon>
        <taxon>Pucciniomycetes</taxon>
        <taxon>Pucciniales</taxon>
        <taxon>Pucciniaceae</taxon>
        <taxon>Puccinia</taxon>
    </lineage>
</organism>
<dbReference type="AlphaFoldDB" id="A0A5B0PRN8"/>
<accession>A0A5B0PRN8</accession>
<protein>
    <submittedName>
        <fullName evidence="2">Uncharacterized protein</fullName>
    </submittedName>
</protein>
<feature type="region of interest" description="Disordered" evidence="1">
    <location>
        <begin position="1"/>
        <end position="32"/>
    </location>
</feature>
<dbReference type="EMBL" id="VSWC01000041">
    <property type="protein sequence ID" value="KAA1104385.1"/>
    <property type="molecule type" value="Genomic_DNA"/>
</dbReference>
<evidence type="ECO:0000313" key="3">
    <source>
        <dbReference type="Proteomes" id="UP000324748"/>
    </source>
</evidence>
<sequence>MVKASNGQQWSTTGRRPEGDSRLEHKLPVGVTKRPTHYELSPTASINSFPRLDDTSHVVSLRRRWWSLFRQLRSRKVGEYQCMTMPSRRGGMKIEQRGLLQFTICSPNVVLIRKFQGLGQSSRVYEVRDP</sequence>
<proteinExistence type="predicted"/>
<feature type="compositionally biased region" description="Basic and acidic residues" evidence="1">
    <location>
        <begin position="15"/>
        <end position="27"/>
    </location>
</feature>
<feature type="compositionally biased region" description="Polar residues" evidence="1">
    <location>
        <begin position="1"/>
        <end position="14"/>
    </location>
</feature>
<dbReference type="Proteomes" id="UP000324748">
    <property type="component" value="Unassembled WGS sequence"/>
</dbReference>
<name>A0A5B0PRN8_PUCGR</name>
<evidence type="ECO:0000313" key="2">
    <source>
        <dbReference type="EMBL" id="KAA1104385.1"/>
    </source>
</evidence>
<reference evidence="2 3" key="1">
    <citation type="submission" date="2019-05" db="EMBL/GenBank/DDBJ databases">
        <title>Emergence of the Ug99 lineage of the wheat stem rust pathogen through somatic hybridization.</title>
        <authorList>
            <person name="Li F."/>
            <person name="Upadhyaya N.M."/>
            <person name="Sperschneider J."/>
            <person name="Matny O."/>
            <person name="Nguyen-Phuc H."/>
            <person name="Mago R."/>
            <person name="Raley C."/>
            <person name="Miller M.E."/>
            <person name="Silverstein K.A.T."/>
            <person name="Henningsen E."/>
            <person name="Hirsch C.D."/>
            <person name="Visser B."/>
            <person name="Pretorius Z.A."/>
            <person name="Steffenson B.J."/>
            <person name="Schwessinger B."/>
            <person name="Dodds P.N."/>
            <person name="Figueroa M."/>
        </authorList>
    </citation>
    <scope>NUCLEOTIDE SEQUENCE [LARGE SCALE GENOMIC DNA]</scope>
    <source>
        <strain evidence="2">21-0</strain>
    </source>
</reference>
<keyword evidence="3" id="KW-1185">Reference proteome</keyword>